<dbReference type="InterPro" id="IPR001789">
    <property type="entry name" value="Sig_transdc_resp-reg_receiver"/>
</dbReference>
<evidence type="ECO:0000259" key="6">
    <source>
        <dbReference type="PROSITE" id="PS50110"/>
    </source>
</evidence>
<evidence type="ECO:0000313" key="7">
    <source>
        <dbReference type="EMBL" id="NQX50364.1"/>
    </source>
</evidence>
<dbReference type="GO" id="GO:0006355">
    <property type="term" value="P:regulation of DNA-templated transcription"/>
    <property type="evidence" value="ECO:0007669"/>
    <property type="project" value="InterPro"/>
</dbReference>
<dbReference type="InterPro" id="IPR039420">
    <property type="entry name" value="WalR-like"/>
</dbReference>
<dbReference type="PROSITE" id="PS50043">
    <property type="entry name" value="HTH_LUXR_2"/>
    <property type="match status" value="1"/>
</dbReference>
<dbReference type="EMBL" id="JABNND010000005">
    <property type="protein sequence ID" value="NQX50364.1"/>
    <property type="molecule type" value="Genomic_DNA"/>
</dbReference>
<protein>
    <submittedName>
        <fullName evidence="7">Response regulator transcription factor</fullName>
    </submittedName>
</protein>
<dbReference type="SUPFAM" id="SSF46894">
    <property type="entry name" value="C-terminal effector domain of the bipartite response regulators"/>
    <property type="match status" value="1"/>
</dbReference>
<dbReference type="InterPro" id="IPR036388">
    <property type="entry name" value="WH-like_DNA-bd_sf"/>
</dbReference>
<dbReference type="Gene3D" id="3.40.50.2300">
    <property type="match status" value="1"/>
</dbReference>
<evidence type="ECO:0000256" key="4">
    <source>
        <dbReference type="PROSITE-ProRule" id="PRU00169"/>
    </source>
</evidence>
<dbReference type="GO" id="GO:0003677">
    <property type="term" value="F:DNA binding"/>
    <property type="evidence" value="ECO:0007669"/>
    <property type="project" value="UniProtKB-KW"/>
</dbReference>
<dbReference type="PANTHER" id="PTHR43214">
    <property type="entry name" value="TWO-COMPONENT RESPONSE REGULATOR"/>
    <property type="match status" value="1"/>
</dbReference>
<dbReference type="PANTHER" id="PTHR43214:SF24">
    <property type="entry name" value="TRANSCRIPTIONAL REGULATORY PROTEIN NARL-RELATED"/>
    <property type="match status" value="1"/>
</dbReference>
<evidence type="ECO:0000256" key="3">
    <source>
        <dbReference type="ARBA" id="ARBA00023163"/>
    </source>
</evidence>
<gene>
    <name evidence="7" type="ORF">HNS28_02440</name>
</gene>
<dbReference type="Pfam" id="PF00072">
    <property type="entry name" value="Response_reg"/>
    <property type="match status" value="1"/>
</dbReference>
<feature type="modified residue" description="4-aspartylphosphate" evidence="4">
    <location>
        <position position="46"/>
    </location>
</feature>
<dbReference type="GO" id="GO:0000160">
    <property type="term" value="P:phosphorelay signal transduction system"/>
    <property type="evidence" value="ECO:0007669"/>
    <property type="project" value="InterPro"/>
</dbReference>
<dbReference type="Pfam" id="PF00196">
    <property type="entry name" value="GerE"/>
    <property type="match status" value="1"/>
</dbReference>
<sequence length="212" mass="23004">MTLAALRTWLRNNLLGAEVAWTTDDAGRAASAALSDRTRPDILITDMSLNGLSGEWVIRSIRERTAKTPILAITSFPLEVYAESAARAGAQGIIAKRDLNAICNAISVVLQNRTWTHGVESDVAELFLPATEAHRRAMHGDEGRKPRLTEREEAVIGLFTRGLTSKQVADHLGLTENTVKTYSHRIFAKLGASNRGQAIAIWMADGTSGNNA</sequence>
<comment type="caution">
    <text evidence="7">The sequence shown here is derived from an EMBL/GenBank/DDBJ whole genome shotgun (WGS) entry which is preliminary data.</text>
</comment>
<reference evidence="7 8" key="1">
    <citation type="submission" date="2020-05" db="EMBL/GenBank/DDBJ databases">
        <title>Draft Genome Sequence of Bifidobacterium longum subsp. Infantis BI-G201, a Commercialization Strain.</title>
        <authorList>
            <person name="Song J."/>
            <person name="Xu Y."/>
            <person name="Han D."/>
            <person name="Teng Q."/>
            <person name="Jiang D."/>
            <person name="Liu Q."/>
        </authorList>
    </citation>
    <scope>NUCLEOTIDE SEQUENCE [LARGE SCALE GENOMIC DNA]</scope>
    <source>
        <strain evidence="7 8">BI-G201</strain>
    </source>
</reference>
<organism evidence="7 8">
    <name type="scientific">Bifidobacterium longum subsp. infantis</name>
    <dbReference type="NCBI Taxonomy" id="1682"/>
    <lineage>
        <taxon>Bacteria</taxon>
        <taxon>Bacillati</taxon>
        <taxon>Actinomycetota</taxon>
        <taxon>Actinomycetes</taxon>
        <taxon>Bifidobacteriales</taxon>
        <taxon>Bifidobacteriaceae</taxon>
        <taxon>Bifidobacterium</taxon>
    </lineage>
</organism>
<dbReference type="PROSITE" id="PS50110">
    <property type="entry name" value="RESPONSE_REGULATORY"/>
    <property type="match status" value="1"/>
</dbReference>
<name>A0A7Y5AJU9_BIFLI</name>
<dbReference type="SMART" id="SM00421">
    <property type="entry name" value="HTH_LUXR"/>
    <property type="match status" value="1"/>
</dbReference>
<dbReference type="InterPro" id="IPR016032">
    <property type="entry name" value="Sig_transdc_resp-reg_C-effctor"/>
</dbReference>
<feature type="domain" description="Response regulatory" evidence="6">
    <location>
        <begin position="1"/>
        <end position="111"/>
    </location>
</feature>
<dbReference type="InterPro" id="IPR011006">
    <property type="entry name" value="CheY-like_superfamily"/>
</dbReference>
<keyword evidence="3" id="KW-0804">Transcription</keyword>
<dbReference type="InterPro" id="IPR000792">
    <property type="entry name" value="Tscrpt_reg_LuxR_C"/>
</dbReference>
<evidence type="ECO:0000259" key="5">
    <source>
        <dbReference type="PROSITE" id="PS50043"/>
    </source>
</evidence>
<dbReference type="AlphaFoldDB" id="A0A7Y5AJU9"/>
<keyword evidence="2" id="KW-0238">DNA-binding</keyword>
<keyword evidence="4" id="KW-0597">Phosphoprotein</keyword>
<proteinExistence type="predicted"/>
<dbReference type="Proteomes" id="UP000551316">
    <property type="component" value="Unassembled WGS sequence"/>
</dbReference>
<feature type="domain" description="HTH luxR-type" evidence="5">
    <location>
        <begin position="141"/>
        <end position="206"/>
    </location>
</feature>
<dbReference type="PRINTS" id="PR00038">
    <property type="entry name" value="HTHLUXR"/>
</dbReference>
<dbReference type="SUPFAM" id="SSF52172">
    <property type="entry name" value="CheY-like"/>
    <property type="match status" value="1"/>
</dbReference>
<dbReference type="PROSITE" id="PS00622">
    <property type="entry name" value="HTH_LUXR_1"/>
    <property type="match status" value="1"/>
</dbReference>
<evidence type="ECO:0000313" key="8">
    <source>
        <dbReference type="Proteomes" id="UP000551316"/>
    </source>
</evidence>
<dbReference type="CDD" id="cd06170">
    <property type="entry name" value="LuxR_C_like"/>
    <property type="match status" value="1"/>
</dbReference>
<evidence type="ECO:0000256" key="2">
    <source>
        <dbReference type="ARBA" id="ARBA00023125"/>
    </source>
</evidence>
<accession>A0A7Y5AJU9</accession>
<keyword evidence="1" id="KW-0805">Transcription regulation</keyword>
<dbReference type="Gene3D" id="1.10.10.10">
    <property type="entry name" value="Winged helix-like DNA-binding domain superfamily/Winged helix DNA-binding domain"/>
    <property type="match status" value="1"/>
</dbReference>
<evidence type="ECO:0000256" key="1">
    <source>
        <dbReference type="ARBA" id="ARBA00023015"/>
    </source>
</evidence>